<dbReference type="KEGG" id="ssab:SSABA_v1c06190"/>
<dbReference type="PANTHER" id="PTHR43358:SF4">
    <property type="entry name" value="ALPHA_BETA HYDROLASE FOLD-1 DOMAIN-CONTAINING PROTEIN"/>
    <property type="match status" value="1"/>
</dbReference>
<gene>
    <name evidence="2" type="ORF">SSABA_v1c06190</name>
</gene>
<proteinExistence type="predicted"/>
<dbReference type="Proteomes" id="UP000019265">
    <property type="component" value="Chromosome"/>
</dbReference>
<feature type="domain" description="Xaa-Pro dipeptidyl-peptidase-like" evidence="1">
    <location>
        <begin position="77"/>
        <end position="177"/>
    </location>
</feature>
<sequence>MKRKKTTMDHVQRFFNRLYKNLERTAGMRLHHTKKDDLPDIDRMNRIMDVFYKNPCLKIHDKENISIVNFESSDNVKIEALVYKPNPDSKKWIIGSHWFGGHKYWSLYHALILTKMGYNVIAYDFRNHGNSGKSPVTMGATEHLDFLATLNWLMENEKEIDSLGIMGTSMGAYVTEYNNIINADLLRSVNLKFAIADVPYGSIETLFWKVKNQYLKLIPKKMAKKRINKLIDKLNKNNNVDLRASNLIEKLEIDKLVPAAPTLFLHGKYDAVTPVTDSYDLYIFSEKLIPGNEIYTFNNSSHTQSTRLNFETQSQLILNFVNGFEDSKIDLQPILDFFEIKNPIENRNRI</sequence>
<dbReference type="eggNOG" id="COG1073">
    <property type="taxonomic scope" value="Bacteria"/>
</dbReference>
<dbReference type="SUPFAM" id="SSF53474">
    <property type="entry name" value="alpha/beta-Hydrolases"/>
    <property type="match status" value="1"/>
</dbReference>
<dbReference type="InterPro" id="IPR000383">
    <property type="entry name" value="Xaa-Pro-like_dom"/>
</dbReference>
<dbReference type="InterPro" id="IPR029058">
    <property type="entry name" value="AB_hydrolase_fold"/>
</dbReference>
<dbReference type="Gene3D" id="3.40.50.1820">
    <property type="entry name" value="alpha/beta hydrolase"/>
    <property type="match status" value="1"/>
</dbReference>
<protein>
    <recommendedName>
        <fullName evidence="1">Xaa-Pro dipeptidyl-peptidase-like domain-containing protein</fullName>
    </recommendedName>
</protein>
<keyword evidence="3" id="KW-1185">Reference proteome</keyword>
<organism evidence="2 3">
    <name type="scientific">Spiroplasma sabaudiense Ar-1343</name>
    <dbReference type="NCBI Taxonomy" id="1276257"/>
    <lineage>
        <taxon>Bacteria</taxon>
        <taxon>Bacillati</taxon>
        <taxon>Mycoplasmatota</taxon>
        <taxon>Mollicutes</taxon>
        <taxon>Entomoplasmatales</taxon>
        <taxon>Spiroplasmataceae</taxon>
        <taxon>Spiroplasma</taxon>
    </lineage>
</organism>
<dbReference type="OrthoDB" id="384284at2"/>
<evidence type="ECO:0000313" key="3">
    <source>
        <dbReference type="Proteomes" id="UP000019265"/>
    </source>
</evidence>
<evidence type="ECO:0000313" key="2">
    <source>
        <dbReference type="EMBL" id="AHI54021.1"/>
    </source>
</evidence>
<name>W6AAI5_9MOLU</name>
<dbReference type="STRING" id="1276257.SSABA_v1c06190"/>
<dbReference type="AlphaFoldDB" id="W6AAI5"/>
<dbReference type="EMBL" id="CP006934">
    <property type="protein sequence ID" value="AHI54021.1"/>
    <property type="molecule type" value="Genomic_DNA"/>
</dbReference>
<dbReference type="RefSeq" id="WP_025251160.1">
    <property type="nucleotide sequence ID" value="NZ_CP006934.1"/>
</dbReference>
<evidence type="ECO:0000259" key="1">
    <source>
        <dbReference type="Pfam" id="PF02129"/>
    </source>
</evidence>
<dbReference type="Pfam" id="PF02129">
    <property type="entry name" value="Peptidase_S15"/>
    <property type="match status" value="1"/>
</dbReference>
<dbReference type="PATRIC" id="fig|1276257.3.peg.629"/>
<dbReference type="GO" id="GO:0016787">
    <property type="term" value="F:hydrolase activity"/>
    <property type="evidence" value="ECO:0007669"/>
    <property type="project" value="InterPro"/>
</dbReference>
<reference evidence="2 3" key="1">
    <citation type="journal article" date="2014" name="Genome Biol. Evol.">
        <title>Molecular evolution of the substrate utilization strategies and putative virulence factors in mosquito-associated Spiroplasma species.</title>
        <authorList>
            <person name="Chang T.H."/>
            <person name="Lo W.S."/>
            <person name="Ku C."/>
            <person name="Chen L.L."/>
            <person name="Kuo C.H."/>
        </authorList>
    </citation>
    <scope>NUCLEOTIDE SEQUENCE [LARGE SCALE GENOMIC DNA]</scope>
    <source>
        <strain evidence="2">Ar-1343</strain>
    </source>
</reference>
<dbReference type="InterPro" id="IPR052920">
    <property type="entry name" value="DNA-binding_regulatory"/>
</dbReference>
<accession>W6AAI5</accession>
<dbReference type="HOGENOM" id="CLU_062412_0_0_14"/>
<dbReference type="PANTHER" id="PTHR43358">
    <property type="entry name" value="ALPHA/BETA-HYDROLASE"/>
    <property type="match status" value="1"/>
</dbReference>